<protein>
    <submittedName>
        <fullName evidence="1">Uncharacterized protein</fullName>
    </submittedName>
</protein>
<organism evidence="1">
    <name type="scientific">Xanthomonas hortorum pv. pelargonii</name>
    <dbReference type="NCBI Taxonomy" id="453602"/>
    <lineage>
        <taxon>Bacteria</taxon>
        <taxon>Pseudomonadati</taxon>
        <taxon>Pseudomonadota</taxon>
        <taxon>Gammaproteobacteria</taxon>
        <taxon>Lysobacterales</taxon>
        <taxon>Lysobacteraceae</taxon>
        <taxon>Xanthomonas</taxon>
    </lineage>
</organism>
<reference evidence="1" key="1">
    <citation type="submission" date="2020-07" db="EMBL/GenBank/DDBJ databases">
        <authorList>
            <person name="Pothier F. J."/>
        </authorList>
    </citation>
    <scope>NUCLEOTIDE SEQUENCE</scope>
    <source>
        <strain evidence="1">CFBP 2533</strain>
    </source>
</reference>
<proteinExistence type="predicted"/>
<evidence type="ECO:0000313" key="1">
    <source>
        <dbReference type="EMBL" id="CAD0310040.1"/>
    </source>
</evidence>
<dbReference type="EMBL" id="LR828261">
    <property type="protein sequence ID" value="CAD0310040.1"/>
    <property type="molecule type" value="Genomic_DNA"/>
</dbReference>
<sequence>MALAMQAHAPVQLPARVVQMAAMSVMSFMSFETFGGP</sequence>
<accession>A0A6V7C635</accession>
<name>A0A6V7C635_9XANT</name>
<dbReference type="AlphaFoldDB" id="A0A6V7C635"/>
<dbReference type="EMBL" id="LR828261">
    <property type="protein sequence ID" value="CAD0310054.1"/>
    <property type="molecule type" value="Genomic_DNA"/>
</dbReference>
<gene>
    <name evidence="1" type="ORF">CFBP2533_09730</name>
</gene>